<name>R6CBN9_9BACT</name>
<reference evidence="2" key="1">
    <citation type="submission" date="2012-11" db="EMBL/GenBank/DDBJ databases">
        <title>Dependencies among metagenomic species, viruses, plasmids and units of genetic variation.</title>
        <authorList>
            <person name="Nielsen H.B."/>
            <person name="Almeida M."/>
            <person name="Juncker A.S."/>
            <person name="Rasmussen S."/>
            <person name="Li J."/>
            <person name="Sunagawa S."/>
            <person name="Plichta D."/>
            <person name="Gautier L."/>
            <person name="Le Chatelier E."/>
            <person name="Peletier E."/>
            <person name="Bonde I."/>
            <person name="Nielsen T."/>
            <person name="Manichanh C."/>
            <person name="Arumugam M."/>
            <person name="Batto J."/>
            <person name="Santos M.B.Q.D."/>
            <person name="Blom N."/>
            <person name="Borruel N."/>
            <person name="Burgdorf K.S."/>
            <person name="Boumezbeur F."/>
            <person name="Casellas F."/>
            <person name="Dore J."/>
            <person name="Guarner F."/>
            <person name="Hansen T."/>
            <person name="Hildebrand F."/>
            <person name="Kaas R.S."/>
            <person name="Kennedy S."/>
            <person name="Kristiansen K."/>
            <person name="Kultima J.R."/>
            <person name="Leonard P."/>
            <person name="Levenez F."/>
            <person name="Lund O."/>
            <person name="Moumen B."/>
            <person name="Le Paslier D."/>
            <person name="Pons N."/>
            <person name="Pedersen O."/>
            <person name="Prifti E."/>
            <person name="Qin J."/>
            <person name="Raes J."/>
            <person name="Tap J."/>
            <person name="Tims S."/>
            <person name="Ussery D.W."/>
            <person name="Yamada T."/>
            <person name="MetaHit consortium"/>
            <person name="Renault P."/>
            <person name="Sicheritz-Ponten T."/>
            <person name="Bork P."/>
            <person name="Wang J."/>
            <person name="Brunak S."/>
            <person name="Ehrlich S.D."/>
        </authorList>
    </citation>
    <scope>NUCLEOTIDE SEQUENCE [LARGE SCALE GENOMIC DNA]</scope>
</reference>
<evidence type="ECO:0000313" key="2">
    <source>
        <dbReference type="EMBL" id="CDA70344.1"/>
    </source>
</evidence>
<evidence type="ECO:0000313" key="3">
    <source>
        <dbReference type="Proteomes" id="UP000018362"/>
    </source>
</evidence>
<proteinExistence type="predicted"/>
<evidence type="ECO:0000256" key="1">
    <source>
        <dbReference type="SAM" id="MobiDB-lite"/>
    </source>
</evidence>
<dbReference type="AlphaFoldDB" id="R6CBN9"/>
<comment type="caution">
    <text evidence="2">The sequence shown here is derived from an EMBL/GenBank/DDBJ whole genome shotgun (WGS) entry which is preliminary data.</text>
</comment>
<accession>R6CBN9</accession>
<protein>
    <submittedName>
        <fullName evidence="2">Uncharacterized protein</fullName>
    </submittedName>
</protein>
<organism evidence="2 3">
    <name type="scientific">Phocaeicola coprocola CAG:162</name>
    <dbReference type="NCBI Taxonomy" id="1263040"/>
    <lineage>
        <taxon>Bacteria</taxon>
        <taxon>Pseudomonadati</taxon>
        <taxon>Bacteroidota</taxon>
        <taxon>Bacteroidia</taxon>
        <taxon>Bacteroidales</taxon>
        <taxon>Bacteroidaceae</taxon>
        <taxon>Phocaeicola</taxon>
    </lineage>
</organism>
<sequence>MNTNSVILYKFAQTIQLDLAYEKISAMDRDRHSISVHIIYIAMYSDIHTSYSEFSGKHGYTLRFRSHRYANLDRKNLSFISVRFGSKQYRNYRQAGYHTECQEINSEDPVNSPAEKENRT</sequence>
<dbReference type="EMBL" id="CBCJ010000050">
    <property type="protein sequence ID" value="CDA70344.1"/>
    <property type="molecule type" value="Genomic_DNA"/>
</dbReference>
<feature type="region of interest" description="Disordered" evidence="1">
    <location>
        <begin position="100"/>
        <end position="120"/>
    </location>
</feature>
<dbReference type="Proteomes" id="UP000018362">
    <property type="component" value="Unassembled WGS sequence"/>
</dbReference>
<gene>
    <name evidence="2" type="ORF">BN509_01424</name>
</gene>